<feature type="compositionally biased region" description="Low complexity" evidence="6">
    <location>
        <begin position="593"/>
        <end position="603"/>
    </location>
</feature>
<dbReference type="FunFam" id="3.30.40.10:FF:000771">
    <property type="entry name" value="Uncharacterized protein, isoform E"/>
    <property type="match status" value="1"/>
</dbReference>
<evidence type="ECO:0000256" key="5">
    <source>
        <dbReference type="PROSITE-ProRule" id="PRU00091"/>
    </source>
</evidence>
<keyword evidence="2 5" id="KW-0863">Zinc-finger</keyword>
<feature type="domain" description="RUN" evidence="8">
    <location>
        <begin position="356"/>
        <end position="489"/>
    </location>
</feature>
<keyword evidence="10" id="KW-1185">Reference proteome</keyword>
<gene>
    <name evidence="9" type="ORF">DMAD_10301</name>
</gene>
<evidence type="ECO:0000256" key="1">
    <source>
        <dbReference type="ARBA" id="ARBA00022723"/>
    </source>
</evidence>
<dbReference type="InterPro" id="IPR013083">
    <property type="entry name" value="Znf_RING/FYVE/PHD"/>
</dbReference>
<evidence type="ECO:0000259" key="8">
    <source>
        <dbReference type="PROSITE" id="PS50826"/>
    </source>
</evidence>
<evidence type="ECO:0000313" key="9">
    <source>
        <dbReference type="EMBL" id="BFF92191.1"/>
    </source>
</evidence>
<dbReference type="InterPro" id="IPR004012">
    <property type="entry name" value="Run_dom"/>
</dbReference>
<dbReference type="Gene3D" id="3.30.40.10">
    <property type="entry name" value="Zinc/RING finger domain, C3HC4 (zinc finger)"/>
    <property type="match status" value="1"/>
</dbReference>
<evidence type="ECO:0000256" key="4">
    <source>
        <dbReference type="ARBA" id="ARBA00023054"/>
    </source>
</evidence>
<dbReference type="PANTHER" id="PTHR45956">
    <property type="entry name" value="RUN AND FYVE DOMAIN-CONTAINING PROTEIN 2-LIKE PROTEIN"/>
    <property type="match status" value="1"/>
</dbReference>
<feature type="compositionally biased region" description="Polar residues" evidence="6">
    <location>
        <begin position="73"/>
        <end position="84"/>
    </location>
</feature>
<feature type="region of interest" description="Disordered" evidence="6">
    <location>
        <begin position="589"/>
        <end position="638"/>
    </location>
</feature>
<dbReference type="SUPFAM" id="SSF57903">
    <property type="entry name" value="FYVE/PHD zinc finger"/>
    <property type="match status" value="1"/>
</dbReference>
<feature type="region of interest" description="Disordered" evidence="6">
    <location>
        <begin position="836"/>
        <end position="861"/>
    </location>
</feature>
<feature type="compositionally biased region" description="Basic and acidic residues" evidence="6">
    <location>
        <begin position="1"/>
        <end position="10"/>
    </location>
</feature>
<dbReference type="PROSITE" id="PS50826">
    <property type="entry name" value="RUN"/>
    <property type="match status" value="1"/>
</dbReference>
<feature type="region of interest" description="Disordered" evidence="6">
    <location>
        <begin position="226"/>
        <end position="251"/>
    </location>
</feature>
<accession>A0AAU9F945</accession>
<protein>
    <submittedName>
        <fullName evidence="9">RUN and FYVE domain-containing protein 2</fullName>
    </submittedName>
</protein>
<dbReference type="SMART" id="SM00064">
    <property type="entry name" value="FYVE"/>
    <property type="match status" value="1"/>
</dbReference>
<proteinExistence type="predicted"/>
<feature type="region of interest" description="Disordered" evidence="6">
    <location>
        <begin position="1"/>
        <end position="164"/>
    </location>
</feature>
<keyword evidence="1" id="KW-0479">Metal-binding</keyword>
<evidence type="ECO:0000256" key="6">
    <source>
        <dbReference type="SAM" id="MobiDB-lite"/>
    </source>
</evidence>
<feature type="domain" description="FYVE-type" evidence="7">
    <location>
        <begin position="872"/>
        <end position="933"/>
    </location>
</feature>
<sequence>MRGLVEDTKRTKLSQNNNNNVSTSGTSRLKTSSTAAVSSASSTSAKPLRSVVKTPTATSSVGLGGGGGAAKKTPSSVQQKQQEVGKSAKSSSGAAAATTRAATQATQAIAKTQKGQNPPQQMPQPQSSSSKASQKEAPPQPQAQPQPQPTQLQASNNSGSTTIALPKASHANHTNEELANGVQDTIYLCNFRVSVDGEWLCLKELQDIDVVGGQQSGAGVGVNDPHTGNSSSGYGAAGTHARGSGGGTQFGKRNSKRFSGLSAAGSAAGALEDNGIMALENLIGRRLCDMVGSNALNASQSHSQTQSQHKNVGLFAEWSHLSRDTAEIERSNLVNICKLVVKELLEQSLRYGRMLDSDHLPLQHFFIVIEHVLGHGLRPKKGLLGPRKELWDLLQSVEHYCSEAQDITASVRDLPTVRTHIGRARAWLRIALMQKKLSDYLQALIEHREDSLYDYYEPHALMMSDEIVVIMGILVGLNVIDCNLCVKEEDLDSQQGVIDFSLYLRSSSRSPDGPDDSAPPPALLDATGQGNMIAVLDQKNYIEELNRHLNATVGNLQAKVESLTTTNALMKEDLAIARNSLLALQAENQAMRQSTQTQQQKQQQQKDADNSSGSGSEKEKSEAASSDLSEERRKNGELEKELKLQVSLKAESDMAMKLLEKDIHEKQDTIVSLRRQLDDIKQINLEMYRKLQDCTASLTHKTELMEKLESQKEDMASTIEQLEKKWTHDKSNLGEILKSTSQTLTTQVTASEERAARAEAESRIEREWRISLQEKEIKLKEKIATLQSCLKELAEEKDRNEKLKLDLEKARAQWAEAQTTLEELGIQLSESKLKVSEMQDSEKRQRQLMSGSSQSLQTMPESLGSPGIWAPDSIASHCTGCEREFNLTRRKHHCRSCGEIFCKACSEHSLPLLNAQGQPGKPVRVCNACYAAK</sequence>
<dbReference type="Proteomes" id="UP001500889">
    <property type="component" value="Chromosome O"/>
</dbReference>
<evidence type="ECO:0000256" key="2">
    <source>
        <dbReference type="ARBA" id="ARBA00022771"/>
    </source>
</evidence>
<feature type="compositionally biased region" description="Pro residues" evidence="6">
    <location>
        <begin position="138"/>
        <end position="148"/>
    </location>
</feature>
<evidence type="ECO:0000313" key="10">
    <source>
        <dbReference type="Proteomes" id="UP001500889"/>
    </source>
</evidence>
<dbReference type="GO" id="GO:0008270">
    <property type="term" value="F:zinc ion binding"/>
    <property type="evidence" value="ECO:0007669"/>
    <property type="project" value="UniProtKB-KW"/>
</dbReference>
<dbReference type="PROSITE" id="PS50178">
    <property type="entry name" value="ZF_FYVE"/>
    <property type="match status" value="1"/>
</dbReference>
<keyword evidence="4" id="KW-0175">Coiled coil</keyword>
<dbReference type="AlphaFoldDB" id="A0AAU9F945"/>
<dbReference type="SMART" id="SM00593">
    <property type="entry name" value="RUN"/>
    <property type="match status" value="1"/>
</dbReference>
<dbReference type="InterPro" id="IPR037213">
    <property type="entry name" value="Run_dom_sf"/>
</dbReference>
<evidence type="ECO:0000259" key="7">
    <source>
        <dbReference type="PROSITE" id="PS50178"/>
    </source>
</evidence>
<dbReference type="InterPro" id="IPR017455">
    <property type="entry name" value="Znf_FYVE-rel"/>
</dbReference>
<dbReference type="FunFam" id="1.20.58.900:FF:000011">
    <property type="entry name" value="Uncharacterized protein, isoform B"/>
    <property type="match status" value="1"/>
</dbReference>
<feature type="compositionally biased region" description="Basic and acidic residues" evidence="6">
    <location>
        <begin position="836"/>
        <end position="845"/>
    </location>
</feature>
<dbReference type="CDD" id="cd17681">
    <property type="entry name" value="RUN_RUFY1_like"/>
    <property type="match status" value="1"/>
</dbReference>
<dbReference type="EMBL" id="AP029263">
    <property type="protein sequence ID" value="BFF92191.1"/>
    <property type="molecule type" value="Genomic_DNA"/>
</dbReference>
<dbReference type="PANTHER" id="PTHR45956:SF6">
    <property type="entry name" value="RUN DOMAIN-CONTAINING PROTEIN"/>
    <property type="match status" value="1"/>
</dbReference>
<feature type="compositionally biased region" description="Low complexity" evidence="6">
    <location>
        <begin position="85"/>
        <end position="137"/>
    </location>
</feature>
<name>A0AAU9F945_DROMD</name>
<dbReference type="Gene3D" id="1.20.58.900">
    <property type="match status" value="1"/>
</dbReference>
<dbReference type="CDD" id="cd15721">
    <property type="entry name" value="FYVE_RUFY1_like"/>
    <property type="match status" value="1"/>
</dbReference>
<feature type="compositionally biased region" description="Polar residues" evidence="6">
    <location>
        <begin position="847"/>
        <end position="860"/>
    </location>
</feature>
<dbReference type="InterPro" id="IPR011011">
    <property type="entry name" value="Znf_FYVE_PHD"/>
</dbReference>
<dbReference type="Pfam" id="PF02759">
    <property type="entry name" value="RUN"/>
    <property type="match status" value="1"/>
</dbReference>
<evidence type="ECO:0000256" key="3">
    <source>
        <dbReference type="ARBA" id="ARBA00022833"/>
    </source>
</evidence>
<dbReference type="SUPFAM" id="SSF140741">
    <property type="entry name" value="RUN domain-like"/>
    <property type="match status" value="1"/>
</dbReference>
<dbReference type="Pfam" id="PF01363">
    <property type="entry name" value="FYVE"/>
    <property type="match status" value="1"/>
</dbReference>
<feature type="compositionally biased region" description="Basic and acidic residues" evidence="6">
    <location>
        <begin position="629"/>
        <end position="638"/>
    </location>
</feature>
<organism evidence="9 10">
    <name type="scientific">Drosophila madeirensis</name>
    <name type="common">Fruit fly</name>
    <dbReference type="NCBI Taxonomy" id="30013"/>
    <lineage>
        <taxon>Eukaryota</taxon>
        <taxon>Metazoa</taxon>
        <taxon>Ecdysozoa</taxon>
        <taxon>Arthropoda</taxon>
        <taxon>Hexapoda</taxon>
        <taxon>Insecta</taxon>
        <taxon>Pterygota</taxon>
        <taxon>Neoptera</taxon>
        <taxon>Endopterygota</taxon>
        <taxon>Diptera</taxon>
        <taxon>Brachycera</taxon>
        <taxon>Muscomorpha</taxon>
        <taxon>Ephydroidea</taxon>
        <taxon>Drosophilidae</taxon>
        <taxon>Drosophila</taxon>
        <taxon>Sophophora</taxon>
    </lineage>
</organism>
<reference evidence="9 10" key="1">
    <citation type="submission" date="2024-02" db="EMBL/GenBank/DDBJ databases">
        <title>A chromosome-level genome assembly of Drosophila madeirensis, a fruit fly species endemic to Madeira island.</title>
        <authorList>
            <person name="Tomihara K."/>
            <person name="Llopart A."/>
            <person name="Yamamoto D."/>
        </authorList>
    </citation>
    <scope>NUCLEOTIDE SEQUENCE [LARGE SCALE GENOMIC DNA]</scope>
    <source>
        <strain evidence="9 10">RF1</strain>
    </source>
</reference>
<feature type="compositionally biased region" description="Low complexity" evidence="6">
    <location>
        <begin position="31"/>
        <end position="45"/>
    </location>
</feature>
<feature type="compositionally biased region" description="Polar residues" evidence="6">
    <location>
        <begin position="21"/>
        <end position="30"/>
    </location>
</feature>
<dbReference type="GO" id="GO:0005737">
    <property type="term" value="C:cytoplasm"/>
    <property type="evidence" value="ECO:0007669"/>
    <property type="project" value="TreeGrafter"/>
</dbReference>
<dbReference type="InterPro" id="IPR000306">
    <property type="entry name" value="Znf_FYVE"/>
</dbReference>
<keyword evidence="3" id="KW-0862">Zinc</keyword>
<dbReference type="InterPro" id="IPR047335">
    <property type="entry name" value="RUFY1-3"/>
</dbReference>